<sequence>MMLNESLPSDPLAFQVLSYDNPMIKYIFLATSMDQKRHWMRELKRMMLDHYTVQIPEKTKMLMLNMDDGCGSSMSSFTQQGPAANSKASKKMPKYLEKRRKSTDANQAPRRPHVRKRSCSGSRNLLKSVGRMS</sequence>
<dbReference type="Proteomes" id="UP000271098">
    <property type="component" value="Unassembled WGS sequence"/>
</dbReference>
<gene>
    <name evidence="3" type="ORF">GPUH_LOCUS325</name>
</gene>
<dbReference type="PANTHER" id="PTHR45924">
    <property type="entry name" value="FI17866P1"/>
    <property type="match status" value="1"/>
</dbReference>
<dbReference type="AlphaFoldDB" id="A0A3P6Q772"/>
<keyword evidence="4" id="KW-1185">Reference proteome</keyword>
<reference evidence="3 4" key="1">
    <citation type="submission" date="2018-11" db="EMBL/GenBank/DDBJ databases">
        <authorList>
            <consortium name="Pathogen Informatics"/>
        </authorList>
    </citation>
    <scope>NUCLEOTIDE SEQUENCE [LARGE SCALE GENOMIC DNA]</scope>
</reference>
<dbReference type="GO" id="GO:0031267">
    <property type="term" value="F:small GTPase binding"/>
    <property type="evidence" value="ECO:0007669"/>
    <property type="project" value="TreeGrafter"/>
</dbReference>
<dbReference type="Gene3D" id="2.30.29.30">
    <property type="entry name" value="Pleckstrin-homology domain (PH domain)/Phosphotyrosine-binding domain (PTB)"/>
    <property type="match status" value="1"/>
</dbReference>
<dbReference type="InterPro" id="IPR001849">
    <property type="entry name" value="PH_domain"/>
</dbReference>
<feature type="compositionally biased region" description="Basic residues" evidence="1">
    <location>
        <begin position="88"/>
        <end position="101"/>
    </location>
</feature>
<feature type="region of interest" description="Disordered" evidence="1">
    <location>
        <begin position="73"/>
        <end position="133"/>
    </location>
</feature>
<dbReference type="InterPro" id="IPR011993">
    <property type="entry name" value="PH-like_dom_sf"/>
</dbReference>
<dbReference type="GO" id="GO:0005085">
    <property type="term" value="F:guanyl-nucleotide exchange factor activity"/>
    <property type="evidence" value="ECO:0007669"/>
    <property type="project" value="TreeGrafter"/>
</dbReference>
<organism evidence="3 4">
    <name type="scientific">Gongylonema pulchrum</name>
    <dbReference type="NCBI Taxonomy" id="637853"/>
    <lineage>
        <taxon>Eukaryota</taxon>
        <taxon>Metazoa</taxon>
        <taxon>Ecdysozoa</taxon>
        <taxon>Nematoda</taxon>
        <taxon>Chromadorea</taxon>
        <taxon>Rhabditida</taxon>
        <taxon>Spirurina</taxon>
        <taxon>Spiruromorpha</taxon>
        <taxon>Spiruroidea</taxon>
        <taxon>Gongylonematidae</taxon>
        <taxon>Gongylonema</taxon>
    </lineage>
</organism>
<evidence type="ECO:0000313" key="4">
    <source>
        <dbReference type="Proteomes" id="UP000271098"/>
    </source>
</evidence>
<proteinExistence type="predicted"/>
<dbReference type="OrthoDB" id="1594986at2759"/>
<feature type="compositionally biased region" description="Polar residues" evidence="1">
    <location>
        <begin position="73"/>
        <end position="87"/>
    </location>
</feature>
<dbReference type="EMBL" id="UYRT01000265">
    <property type="protein sequence ID" value="VDK27871.1"/>
    <property type="molecule type" value="Genomic_DNA"/>
</dbReference>
<dbReference type="PROSITE" id="PS50003">
    <property type="entry name" value="PH_DOMAIN"/>
    <property type="match status" value="1"/>
</dbReference>
<feature type="domain" description="PH" evidence="2">
    <location>
        <begin position="1"/>
        <end position="48"/>
    </location>
</feature>
<evidence type="ECO:0000256" key="1">
    <source>
        <dbReference type="SAM" id="MobiDB-lite"/>
    </source>
</evidence>
<evidence type="ECO:0000259" key="2">
    <source>
        <dbReference type="PROSITE" id="PS50003"/>
    </source>
</evidence>
<name>A0A3P6Q772_9BILA</name>
<evidence type="ECO:0000313" key="3">
    <source>
        <dbReference type="EMBL" id="VDK27871.1"/>
    </source>
</evidence>
<dbReference type="SUPFAM" id="SSF50729">
    <property type="entry name" value="PH domain-like"/>
    <property type="match status" value="1"/>
</dbReference>
<dbReference type="PANTHER" id="PTHR45924:SF2">
    <property type="entry name" value="FI17866P1"/>
    <property type="match status" value="1"/>
</dbReference>
<accession>A0A3P6Q772</accession>
<protein>
    <recommendedName>
        <fullName evidence="2">PH domain-containing protein</fullName>
    </recommendedName>
</protein>